<comment type="subcellular location">
    <subcellularLocation>
        <location evidence="1">Cytoplasm</location>
    </subcellularLocation>
</comment>
<dbReference type="Proteomes" id="UP000242457">
    <property type="component" value="Unassembled WGS sequence"/>
</dbReference>
<dbReference type="SUPFAM" id="SSF48371">
    <property type="entry name" value="ARM repeat"/>
    <property type="match status" value="2"/>
</dbReference>
<dbReference type="Gene3D" id="1.10.1000.11">
    <property type="entry name" value="Arf Nucleotide-binding Site Opener,domain 2"/>
    <property type="match status" value="1"/>
</dbReference>
<dbReference type="STRING" id="94128.A0A2A3E9R3"/>
<feature type="compositionally biased region" description="Acidic residues" evidence="3">
    <location>
        <begin position="1892"/>
        <end position="1942"/>
    </location>
</feature>
<keyword evidence="6" id="KW-1185">Reference proteome</keyword>
<dbReference type="InterPro" id="IPR035999">
    <property type="entry name" value="Sec7_dom_sf"/>
</dbReference>
<evidence type="ECO:0000259" key="4">
    <source>
        <dbReference type="SMART" id="SM00222"/>
    </source>
</evidence>
<feature type="compositionally biased region" description="Basic and acidic residues" evidence="3">
    <location>
        <begin position="1879"/>
        <end position="1891"/>
    </location>
</feature>
<dbReference type="Pfam" id="PF09324">
    <property type="entry name" value="Sec7-like_HDS"/>
    <property type="match status" value="1"/>
</dbReference>
<sequence>MTMRKIFYFPNLRVSADFLDKQQGLLRDPPHELRAKCLHAFQLALETKRSKFVAFGLSGLHKMLRDDRFQSPYEPEDDSLWLPAQMLHAMSSMLSQSDDTQTDMLKPAVPTDLFQVLLQVACSSYWTMNGRLIIAILTTCCEAFENGNQAVRTAAQAATSQTLRSFCLFLDEECQEMDENAKKNKNLWERGVSCFNEALPILQYICSKLDEAQKKSYPSNGRNGNTVVFLLECLHTLISSLPQKIHTNGHFTTFLWQKFCPALIAFLGTPRVDKTFTSREGKENEIGRGSGYLATSLSFDSHQAKTVYRMLLYPPPQQRLEPLKALKELLRSPSRMVDFAGPLLVEEEKSSHIQSDMALMRLIRSGVGVERLTRERFDGRAMDSIEESTNGGLSTLHASVSCVVAMLSALQELCEGKAINHTYTCTINSLYEDLESCDYKGPLTYQSMARLPKTYREQLELMKKGIGSDSDSSGHGPSEDGDSTDTEGPQNESDEIQEENSLEDNDYAIENERERLRLEKLPKCLHVGRQVADECNVDMERHNARKFVRTLKSDLIPMVLSLRSNIEVDEALQNFASEYCQGVFTAQQKMQEQTDTSTDSCALITIMNADGIYLATYAALLLNLKLIRINYYHEDNRQVPISEEQFVEEVHGSGVLVYLSATWLSELYQQVLACNLLEKCGYNPHYTENSALINVLTGKRNPPPRMETVQDVIRIIEEYCNFGQDVDGIPGSQRGGQLLSDYIRLEKAQLSRSEPTPEAEAGAKLSRRVLTCCWGSMMTVLTTGLNPPKEQNNKGILSRDGGRRGVRDTVILSLEGLHKAAILSNILGLQNRCGSIFALLVKAACTEQSISKITRTKDVLRLKLQNRATNIHTSHALSMDVLLGKGLELGSHGSDCWPHVFTVDVYSFLSSPYTHNSSTDTIPEIIQESNADGQFNGILPADYAAKIICVLSQQVDRLFENAALKLNLKALCLFLTALCKASKAQLFKTTDGSKDNKRFWWRRSKPRENEMNVLLLARLGEVMLKCVKSGRPLIHIMRVWSILGPHFMEAACHKDRGISKKAVQCIHDSMAALLNEQMELPHFHFNEALFKPFENLLCLELCDGDVQDQIVSCICEFVETNRTEIRSGWRPLFGALRVASVGNSDSVESAPLLEVFRVFLSTDNTLVFANAALDCILCLLKHVRGIGDADGHQDEQEQIDAVESRRMRLCVESLKYLLSCSDILASMYGMPACPIFHSAQRIQVSTIPQYVDPTIPNSELIRFDKHAESMQETIPERPHDVLMDNVHAITTLQSMDKPSGILRVWYILIEGLASATMICPKRYQPHTLETLFHLLRDTLNVPGPTFGLYCVNHLLLPMVQNWLRRTSKIFRGWDNFAPNFKQCCGLTTDLVVDYLTHLQGADVVRNDAYLSATTLMLKQLLLVMAECVVQPTESIARLGCACIRVGLRRHVLVSSGPLLTPEQWEVCGVACYRACSNSLQELHQLTMAFSPRSESFYGDVAQVKVAARRDATVEESERLRQLAAQIISENKEGPRRWPRYHLNSTWHGLAYITIKIHGLSPWHRISLSHNMYVMRYTTPILEAAAFVECTHVFLMEEQRTEDSSRRPDDRSYVFLLYPPSVGTTLNPDLYIVRVQLRALVVGLLVHQMLLHCIASILLQGPDSSFPSLSNVIPPQSAASTSPKSIVPGYLPYLTNHHVDIFLSALDLSYATALKFDCRPGLKFLVQKVANLPQPANLYRQAGVAWTIKIVTLFELCLHEIEEARASLETVKTILTSSPAEGNEQGDRASFKKDPTLRKLSKHLRQLRTTFQELCESYVEVVLDEDGRHTKVDSFSERKIFLLVAQPDDFPEITGKEPIPSSDDRVLPTPAPVQFLPSDQHLRGGESRGIEQDRDEEEVEELEKEDEEEEEEEEEEQEEDIENYNPNLDDESGSDELGPECEDDPRPFRLSDLAVEYSTDSGPQSEPETDDSRPLSRLGSVTEKAVAYPDRSGGTSSEGYIDGKYDSATPASLRLINPRDNLYYKLGGPVLRRAESADSFGDSSVLELKATKGGDELLRDYERSKRGFRTNPFLRKSEDEECLEEAEETGNCEEPSSTAAFHRRSNVFKDSEAHRGAWAEMLSTVLDWTLALSVRRATGPAASCLRERGKSADPLRGRPGSQATIVHPFPPNRRALRIDEQLGTASIHLGTDKRISLRRILAVSRPPCNQFGLVSFDYLVKERKNEEKIGRGPKSWPERIDILGCPMLEHETRAVNNLLHATRIFGNEEEDTRRRAGCLSRIRVLALQKKQKKIPKTGQRDRRISARDVSLSLIDFGDSVSGVRRMRKKEGNSDTQ</sequence>
<evidence type="ECO:0000256" key="2">
    <source>
        <dbReference type="ARBA" id="ARBA00022490"/>
    </source>
</evidence>
<dbReference type="InterPro" id="IPR016024">
    <property type="entry name" value="ARM-type_fold"/>
</dbReference>
<protein>
    <submittedName>
        <fullName evidence="5">Brefeldin A-inhibited guanine nucleotide-exchange protein</fullName>
    </submittedName>
</protein>
<dbReference type="GO" id="GO:0032012">
    <property type="term" value="P:regulation of ARF protein signal transduction"/>
    <property type="evidence" value="ECO:0007669"/>
    <property type="project" value="InterPro"/>
</dbReference>
<dbReference type="EMBL" id="KZ288340">
    <property type="protein sequence ID" value="PBC27791.1"/>
    <property type="molecule type" value="Genomic_DNA"/>
</dbReference>
<keyword evidence="2" id="KW-0963">Cytoplasm</keyword>
<evidence type="ECO:0000313" key="6">
    <source>
        <dbReference type="Proteomes" id="UP000242457"/>
    </source>
</evidence>
<dbReference type="SUPFAM" id="SSF48425">
    <property type="entry name" value="Sec7 domain"/>
    <property type="match status" value="1"/>
</dbReference>
<reference evidence="5 6" key="1">
    <citation type="submission" date="2014-07" db="EMBL/GenBank/DDBJ databases">
        <title>Genomic and transcriptomic analysis on Apis cerana provide comprehensive insights into honey bee biology.</title>
        <authorList>
            <person name="Diao Q."/>
            <person name="Sun L."/>
            <person name="Zheng H."/>
            <person name="Zheng H."/>
            <person name="Xu S."/>
            <person name="Wang S."/>
            <person name="Zeng Z."/>
            <person name="Hu F."/>
            <person name="Su S."/>
            <person name="Wu J."/>
        </authorList>
    </citation>
    <scope>NUCLEOTIDE SEQUENCE [LARGE SCALE GENOMIC DNA]</scope>
    <source>
        <tissue evidence="5">Pupae without intestine</tissue>
    </source>
</reference>
<accession>A0A2A3E9R3</accession>
<proteinExistence type="predicted"/>
<feature type="compositionally biased region" description="Acidic residues" evidence="3">
    <location>
        <begin position="492"/>
        <end position="506"/>
    </location>
</feature>
<dbReference type="PANTHER" id="PTHR10663:SF344">
    <property type="entry name" value="BREFELDIN A-INHIBITED GUANINE NUCLEOTIDE-EXCHANGE PROTEIN 3"/>
    <property type="match status" value="1"/>
</dbReference>
<dbReference type="OrthoDB" id="10002886at2759"/>
<feature type="region of interest" description="Disordered" evidence="3">
    <location>
        <begin position="1849"/>
        <end position="2005"/>
    </location>
</feature>
<dbReference type="GO" id="GO:0005737">
    <property type="term" value="C:cytoplasm"/>
    <property type="evidence" value="ECO:0007669"/>
    <property type="project" value="UniProtKB-SubCell"/>
</dbReference>
<name>A0A2A3E9R3_APICC</name>
<evidence type="ECO:0000313" key="5">
    <source>
        <dbReference type="EMBL" id="PBC27791.1"/>
    </source>
</evidence>
<dbReference type="InterPro" id="IPR000904">
    <property type="entry name" value="Sec7_dom"/>
</dbReference>
<dbReference type="PANTHER" id="PTHR10663">
    <property type="entry name" value="GUANYL-NUCLEOTIDE EXCHANGE FACTOR"/>
    <property type="match status" value="1"/>
</dbReference>
<feature type="compositionally biased region" description="Low complexity" evidence="3">
    <location>
        <begin position="467"/>
        <end position="476"/>
    </location>
</feature>
<dbReference type="InterPro" id="IPR023394">
    <property type="entry name" value="Sec7_C_sf"/>
</dbReference>
<feature type="region of interest" description="Disordered" evidence="3">
    <location>
        <begin position="2144"/>
        <end position="2167"/>
    </location>
</feature>
<organism evidence="5 6">
    <name type="scientific">Apis cerana cerana</name>
    <name type="common">Oriental honeybee</name>
    <dbReference type="NCBI Taxonomy" id="94128"/>
    <lineage>
        <taxon>Eukaryota</taxon>
        <taxon>Metazoa</taxon>
        <taxon>Ecdysozoa</taxon>
        <taxon>Arthropoda</taxon>
        <taxon>Hexapoda</taxon>
        <taxon>Insecta</taxon>
        <taxon>Pterygota</taxon>
        <taxon>Neoptera</taxon>
        <taxon>Endopterygota</taxon>
        <taxon>Hymenoptera</taxon>
        <taxon>Apocrita</taxon>
        <taxon>Aculeata</taxon>
        <taxon>Apoidea</taxon>
        <taxon>Anthophila</taxon>
        <taxon>Apidae</taxon>
        <taxon>Apis</taxon>
    </lineage>
</organism>
<feature type="region of interest" description="Disordered" evidence="3">
    <location>
        <begin position="465"/>
        <end position="506"/>
    </location>
</feature>
<feature type="domain" description="SEC7" evidence="4">
    <location>
        <begin position="426"/>
        <end position="676"/>
    </location>
</feature>
<dbReference type="SMART" id="SM00222">
    <property type="entry name" value="Sec7"/>
    <property type="match status" value="1"/>
</dbReference>
<feature type="compositionally biased region" description="Basic and acidic residues" evidence="3">
    <location>
        <begin position="2144"/>
        <end position="2155"/>
    </location>
</feature>
<dbReference type="GO" id="GO:0005085">
    <property type="term" value="F:guanyl-nucleotide exchange factor activity"/>
    <property type="evidence" value="ECO:0007669"/>
    <property type="project" value="InterPro"/>
</dbReference>
<dbReference type="InterPro" id="IPR015403">
    <property type="entry name" value="Mon2/Sec7/BIG1-like_HDS"/>
</dbReference>
<evidence type="ECO:0000256" key="3">
    <source>
        <dbReference type="SAM" id="MobiDB-lite"/>
    </source>
</evidence>
<gene>
    <name evidence="5" type="ORF">APICC_08416</name>
</gene>
<evidence type="ECO:0000256" key="1">
    <source>
        <dbReference type="ARBA" id="ARBA00004496"/>
    </source>
</evidence>